<dbReference type="Proteomes" id="UP001501791">
    <property type="component" value="Unassembled WGS sequence"/>
</dbReference>
<dbReference type="EMBL" id="BAAALY010000006">
    <property type="protein sequence ID" value="GAA1541737.1"/>
    <property type="molecule type" value="Genomic_DNA"/>
</dbReference>
<organism evidence="3 4">
    <name type="scientific">Brevibacterium picturae</name>
    <dbReference type="NCBI Taxonomy" id="260553"/>
    <lineage>
        <taxon>Bacteria</taxon>
        <taxon>Bacillati</taxon>
        <taxon>Actinomycetota</taxon>
        <taxon>Actinomycetes</taxon>
        <taxon>Micrococcales</taxon>
        <taxon>Brevibacteriaceae</taxon>
        <taxon>Brevibacterium</taxon>
    </lineage>
</organism>
<reference evidence="3 4" key="1">
    <citation type="journal article" date="2019" name="Int. J. Syst. Evol. Microbiol.">
        <title>The Global Catalogue of Microorganisms (GCM) 10K type strain sequencing project: providing services to taxonomists for standard genome sequencing and annotation.</title>
        <authorList>
            <consortium name="The Broad Institute Genomics Platform"/>
            <consortium name="The Broad Institute Genome Sequencing Center for Infectious Disease"/>
            <person name="Wu L."/>
            <person name="Ma J."/>
        </authorList>
    </citation>
    <scope>NUCLEOTIDE SEQUENCE [LARGE SCALE GENOMIC DNA]</scope>
    <source>
        <strain evidence="3 4">JCM 13319</strain>
    </source>
</reference>
<dbReference type="PROSITE" id="PS50937">
    <property type="entry name" value="HTH_MERR_2"/>
    <property type="match status" value="2"/>
</dbReference>
<accession>A0ABN2BJW3</accession>
<comment type="caution">
    <text evidence="3">The sequence shown here is derived from an EMBL/GenBank/DDBJ whole genome shotgun (WGS) entry which is preliminary data.</text>
</comment>
<dbReference type="SMART" id="SM00422">
    <property type="entry name" value="HTH_MERR"/>
    <property type="match status" value="2"/>
</dbReference>
<dbReference type="SUPFAM" id="SSF46955">
    <property type="entry name" value="Putative DNA-binding domain"/>
    <property type="match status" value="2"/>
</dbReference>
<dbReference type="PANTHER" id="PTHR30204:SF93">
    <property type="entry name" value="HTH MERR-TYPE DOMAIN-CONTAINING PROTEIN"/>
    <property type="match status" value="1"/>
</dbReference>
<protein>
    <recommendedName>
        <fullName evidence="2">HTH merR-type domain-containing protein</fullName>
    </recommendedName>
</protein>
<dbReference type="Gene3D" id="1.10.1660.10">
    <property type="match status" value="2"/>
</dbReference>
<evidence type="ECO:0000256" key="1">
    <source>
        <dbReference type="ARBA" id="ARBA00023125"/>
    </source>
</evidence>
<keyword evidence="1" id="KW-0238">DNA-binding</keyword>
<dbReference type="RefSeq" id="WP_346035747.1">
    <property type="nucleotide sequence ID" value="NZ_BAAALY010000006.1"/>
</dbReference>
<name>A0ABN2BJW3_9MICO</name>
<keyword evidence="4" id="KW-1185">Reference proteome</keyword>
<feature type="domain" description="HTH merR-type" evidence="2">
    <location>
        <begin position="131"/>
        <end position="161"/>
    </location>
</feature>
<proteinExistence type="predicted"/>
<dbReference type="InterPro" id="IPR009061">
    <property type="entry name" value="DNA-bd_dom_put_sf"/>
</dbReference>
<feature type="domain" description="HTH merR-type" evidence="2">
    <location>
        <begin position="11"/>
        <end position="59"/>
    </location>
</feature>
<evidence type="ECO:0000259" key="2">
    <source>
        <dbReference type="PROSITE" id="PS50937"/>
    </source>
</evidence>
<dbReference type="InterPro" id="IPR000551">
    <property type="entry name" value="MerR-type_HTH_dom"/>
</dbReference>
<dbReference type="InterPro" id="IPR047057">
    <property type="entry name" value="MerR_fam"/>
</dbReference>
<dbReference type="PANTHER" id="PTHR30204">
    <property type="entry name" value="REDOX-CYCLING DRUG-SENSING TRANSCRIPTIONAL ACTIVATOR SOXR"/>
    <property type="match status" value="1"/>
</dbReference>
<sequence length="252" mass="27263">MTNDDAVGSQQYTTSRLAAVSGYSVQQIRDLERLEVIPPAARQPNGYRQFTSVHVTALRAYRQLAIAVGPVIARATMREIRHVPYDKAVARIVALHVDLARSRDDTIVALHALDSIVEETAQDAPPAPGDTMSITQLSTALGVRSSTLRFWEQEGLFTPDRAEHLSARRYPPGAVNDARIVAALRAGGYRIPAVKAVMASLRTIDGTSNAREALRDRLTSIAARSEALLRAGADFSDLLCSFAVSNQLADSG</sequence>
<evidence type="ECO:0000313" key="4">
    <source>
        <dbReference type="Proteomes" id="UP001501791"/>
    </source>
</evidence>
<evidence type="ECO:0000313" key="3">
    <source>
        <dbReference type="EMBL" id="GAA1541737.1"/>
    </source>
</evidence>
<dbReference type="Pfam" id="PF13411">
    <property type="entry name" value="MerR_1"/>
    <property type="match status" value="2"/>
</dbReference>
<gene>
    <name evidence="3" type="ORF">GCM10009691_15550</name>
</gene>